<feature type="region of interest" description="Disordered" evidence="1">
    <location>
        <begin position="293"/>
        <end position="322"/>
    </location>
</feature>
<accession>A0A1V4I2F8</accession>
<keyword evidence="4" id="KW-1185">Reference proteome</keyword>
<dbReference type="Proteomes" id="UP000189940">
    <property type="component" value="Unassembled WGS sequence"/>
</dbReference>
<evidence type="ECO:0000256" key="1">
    <source>
        <dbReference type="SAM" id="MobiDB-lite"/>
    </source>
</evidence>
<organism evidence="3 4">
    <name type="scientific">Nitrobacter vulgaris</name>
    <dbReference type="NCBI Taxonomy" id="29421"/>
    <lineage>
        <taxon>Bacteria</taxon>
        <taxon>Pseudomonadati</taxon>
        <taxon>Pseudomonadota</taxon>
        <taxon>Alphaproteobacteria</taxon>
        <taxon>Hyphomicrobiales</taxon>
        <taxon>Nitrobacteraceae</taxon>
        <taxon>Nitrobacter</taxon>
    </lineage>
</organism>
<dbReference type="SUPFAM" id="SSF56281">
    <property type="entry name" value="Metallo-hydrolase/oxidoreductase"/>
    <property type="match status" value="1"/>
</dbReference>
<evidence type="ECO:0000313" key="4">
    <source>
        <dbReference type="Proteomes" id="UP000189940"/>
    </source>
</evidence>
<sequence length="322" mass="35274">MDGGYQKTGQSVVDHINKYYGNPQRIDHVICTHNDGDHAGGLQTVLDSFEIGALWMLRPWLYSDQLIGRFPTYSSVDRLRSALRSAFPNLAALEDIANKRGIQIVEPFQGATIGAFWVMAPTRQRYFDLIVESGKTPEGAKDEGILAKAGAFVVEAAKQVTALVRAAWGDEYFPAGETSTENEMSVVQYTRILDKSIMLTGDTGRSGLREVIDYAKALGIPLPGLHYFQVPHHGGRHNVTTDLLDELLGPRLANQQNGTWTAVVSSAKADPDHPRKSVIRAMIHRGANVLTTEGSGKCVSKGAPDRGWYAATPEPYPPEQED</sequence>
<evidence type="ECO:0000259" key="2">
    <source>
        <dbReference type="Pfam" id="PF00753"/>
    </source>
</evidence>
<proteinExistence type="predicted"/>
<dbReference type="Gene3D" id="3.60.15.10">
    <property type="entry name" value="Ribonuclease Z/Hydroxyacylglutathione hydrolase-like"/>
    <property type="match status" value="1"/>
</dbReference>
<dbReference type="Pfam" id="PF00753">
    <property type="entry name" value="Lactamase_B"/>
    <property type="match status" value="1"/>
</dbReference>
<reference evidence="3 4" key="1">
    <citation type="submission" date="2017-02" db="EMBL/GenBank/DDBJ databases">
        <title>Genome sequence of the nitrite-oxidizing bacterium Nitrobacter vulgaris strain Ab1.</title>
        <authorList>
            <person name="Mellbye B.L."/>
            <person name="Davis E.W."/>
            <person name="Spieck E."/>
            <person name="Chang J.H."/>
            <person name="Bottomley P.J."/>
            <person name="Sayavedra-Soto L.A."/>
        </authorList>
    </citation>
    <scope>NUCLEOTIDE SEQUENCE [LARGE SCALE GENOMIC DNA]</scope>
    <source>
        <strain evidence="3 4">Ab1</strain>
    </source>
</reference>
<dbReference type="PANTHER" id="PTHR30619">
    <property type="entry name" value="DNA INTERNALIZATION/COMPETENCE PROTEIN COMEC/REC2"/>
    <property type="match status" value="1"/>
</dbReference>
<protein>
    <submittedName>
        <fullName evidence="3">Competence protein ComEC</fullName>
    </submittedName>
</protein>
<dbReference type="AlphaFoldDB" id="A0A1V4I2F8"/>
<dbReference type="PANTHER" id="PTHR30619:SF1">
    <property type="entry name" value="RECOMBINATION PROTEIN 2"/>
    <property type="match status" value="1"/>
</dbReference>
<dbReference type="InterPro" id="IPR001279">
    <property type="entry name" value="Metallo-B-lactamas"/>
</dbReference>
<dbReference type="STRING" id="29421.B2M20_02375"/>
<dbReference type="InterPro" id="IPR036866">
    <property type="entry name" value="RibonucZ/Hydroxyglut_hydro"/>
</dbReference>
<evidence type="ECO:0000313" key="3">
    <source>
        <dbReference type="EMBL" id="OPH84407.1"/>
    </source>
</evidence>
<gene>
    <name evidence="3" type="ORF">B2M20_02375</name>
</gene>
<name>A0A1V4I2F8_NITVU</name>
<feature type="domain" description="Metallo-beta-lactamase" evidence="2">
    <location>
        <begin position="22"/>
        <end position="52"/>
    </location>
</feature>
<dbReference type="InterPro" id="IPR052159">
    <property type="entry name" value="Competence_DNA_uptake"/>
</dbReference>
<comment type="caution">
    <text evidence="3">The sequence shown here is derived from an EMBL/GenBank/DDBJ whole genome shotgun (WGS) entry which is preliminary data.</text>
</comment>
<dbReference type="EMBL" id="MWPQ01000005">
    <property type="protein sequence ID" value="OPH84407.1"/>
    <property type="molecule type" value="Genomic_DNA"/>
</dbReference>